<dbReference type="GO" id="GO:0005886">
    <property type="term" value="C:plasma membrane"/>
    <property type="evidence" value="ECO:0007669"/>
    <property type="project" value="UniProtKB-SubCell"/>
</dbReference>
<evidence type="ECO:0000256" key="7">
    <source>
        <dbReference type="ARBA" id="ARBA00022989"/>
    </source>
</evidence>
<sequence length="317" mass="35517">MHIFAVIFGQILDLIIGDPPKWPHPIRWVGNLITFLTKRLNRGSARFLKGAIVSIIVVGSVTIMTMTIVYIAYRTHLYIGIAVEVLLIAIGLAQKSLKQAAMVVYDALEKNDIVEARTKLSWIVGRDTSNLDEPEIVRGVVETVSENTSDGITAPLFYAILFGAPGLWAYKAINTLDSMVGYKNEKYIQFGKFSARLDDVANFIPSRITGFIILLFTKNHTNLRFNKRFKLWLTDAKKHPSPNSGYLEAATAYQLGIRLGGYNSYHGITSFRAYMGEPLASLNRTQIKKAIRQMYIASILFTIIIGGVFVAISYTWR</sequence>
<keyword evidence="5 9" id="KW-0169">Cobalamin biosynthesis</keyword>
<feature type="transmembrane region" description="Helical" evidence="9">
    <location>
        <begin position="77"/>
        <end position="93"/>
    </location>
</feature>
<dbReference type="GO" id="GO:0009236">
    <property type="term" value="P:cobalamin biosynthetic process"/>
    <property type="evidence" value="ECO:0007669"/>
    <property type="project" value="UniProtKB-UniRule"/>
</dbReference>
<dbReference type="GO" id="GO:0048472">
    <property type="term" value="F:threonine-phosphate decarboxylase activity"/>
    <property type="evidence" value="ECO:0007669"/>
    <property type="project" value="InterPro"/>
</dbReference>
<keyword evidence="6 9" id="KW-0812">Transmembrane</keyword>
<comment type="similarity">
    <text evidence="3 9">Belongs to the CobD/CbiB family.</text>
</comment>
<proteinExistence type="inferred from homology"/>
<dbReference type="HAMAP" id="MF_00024">
    <property type="entry name" value="CobD_CbiB"/>
    <property type="match status" value="1"/>
</dbReference>
<dbReference type="UniPathway" id="UPA00148"/>
<gene>
    <name evidence="9" type="primary">cobD</name>
    <name evidence="10" type="ORF">CD30_07285</name>
</gene>
<dbReference type="OrthoDB" id="9811967at2"/>
<evidence type="ECO:0000256" key="6">
    <source>
        <dbReference type="ARBA" id="ARBA00022692"/>
    </source>
</evidence>
<organism evidence="10 11">
    <name type="scientific">Ureibacillus massiliensis 4400831 = CIP 108448 = CCUG 49529</name>
    <dbReference type="NCBI Taxonomy" id="1211035"/>
    <lineage>
        <taxon>Bacteria</taxon>
        <taxon>Bacillati</taxon>
        <taxon>Bacillota</taxon>
        <taxon>Bacilli</taxon>
        <taxon>Bacillales</taxon>
        <taxon>Caryophanaceae</taxon>
        <taxon>Ureibacillus</taxon>
    </lineage>
</organism>
<feature type="transmembrane region" description="Helical" evidence="9">
    <location>
        <begin position="47"/>
        <end position="71"/>
    </location>
</feature>
<dbReference type="NCBIfam" id="TIGR00380">
    <property type="entry name" value="cobal_cbiB"/>
    <property type="match status" value="1"/>
</dbReference>
<keyword evidence="8 9" id="KW-0472">Membrane</keyword>
<evidence type="ECO:0000313" key="10">
    <source>
        <dbReference type="EMBL" id="KGR91235.1"/>
    </source>
</evidence>
<reference evidence="10 11" key="1">
    <citation type="submission" date="2014-02" db="EMBL/GenBank/DDBJ databases">
        <title>Draft genome sequence of Lysinibacillus massiliensis CCUG 49529.</title>
        <authorList>
            <person name="Zhang F."/>
            <person name="Wang G."/>
            <person name="Zhang L."/>
        </authorList>
    </citation>
    <scope>NUCLEOTIDE SEQUENCE [LARGE SCALE GENOMIC DNA]</scope>
    <source>
        <strain evidence="10 11">CCUG 49529</strain>
    </source>
</reference>
<feature type="transmembrane region" description="Helical" evidence="9">
    <location>
        <begin position="294"/>
        <end position="316"/>
    </location>
</feature>
<dbReference type="PANTHER" id="PTHR34308">
    <property type="entry name" value="COBALAMIN BIOSYNTHESIS PROTEIN CBIB"/>
    <property type="match status" value="1"/>
</dbReference>
<dbReference type="AlphaFoldDB" id="A0A0A3J6A5"/>
<evidence type="ECO:0000256" key="3">
    <source>
        <dbReference type="ARBA" id="ARBA00006263"/>
    </source>
</evidence>
<dbReference type="Pfam" id="PF03186">
    <property type="entry name" value="CobD_Cbib"/>
    <property type="match status" value="1"/>
</dbReference>
<comment type="caution">
    <text evidence="9">Lacks conserved residue(s) required for the propagation of feature annotation.</text>
</comment>
<dbReference type="InterPro" id="IPR004485">
    <property type="entry name" value="Cobalamin_biosynth_CobD/CbiB"/>
</dbReference>
<keyword evidence="11" id="KW-1185">Reference proteome</keyword>
<accession>A0A0A3J6A5</accession>
<dbReference type="EMBL" id="JPVQ01000009">
    <property type="protein sequence ID" value="KGR91235.1"/>
    <property type="molecule type" value="Genomic_DNA"/>
</dbReference>
<dbReference type="eggNOG" id="COG1270">
    <property type="taxonomic scope" value="Bacteria"/>
</dbReference>
<comment type="caution">
    <text evidence="10">The sequence shown here is derived from an EMBL/GenBank/DDBJ whole genome shotgun (WGS) entry which is preliminary data.</text>
</comment>
<evidence type="ECO:0000256" key="8">
    <source>
        <dbReference type="ARBA" id="ARBA00023136"/>
    </source>
</evidence>
<evidence type="ECO:0000256" key="5">
    <source>
        <dbReference type="ARBA" id="ARBA00022573"/>
    </source>
</evidence>
<evidence type="ECO:0000256" key="9">
    <source>
        <dbReference type="HAMAP-Rule" id="MF_00024"/>
    </source>
</evidence>
<dbReference type="Proteomes" id="UP000030595">
    <property type="component" value="Unassembled WGS sequence"/>
</dbReference>
<name>A0A0A3J6A5_9BACL</name>
<comment type="pathway">
    <text evidence="2 9">Cofactor biosynthesis; adenosylcobalamin biosynthesis.</text>
</comment>
<dbReference type="PANTHER" id="PTHR34308:SF1">
    <property type="entry name" value="COBALAMIN BIOSYNTHESIS PROTEIN CBIB"/>
    <property type="match status" value="1"/>
</dbReference>
<protein>
    <recommendedName>
        <fullName evidence="9">Cobalamin biosynthesis protein CobD</fullName>
    </recommendedName>
</protein>
<evidence type="ECO:0000256" key="2">
    <source>
        <dbReference type="ARBA" id="ARBA00004953"/>
    </source>
</evidence>
<evidence type="ECO:0000256" key="4">
    <source>
        <dbReference type="ARBA" id="ARBA00022475"/>
    </source>
</evidence>
<comment type="function">
    <text evidence="9">Converts cobyric acid to cobinamide by the addition of aminopropanol on the F carboxylic group.</text>
</comment>
<keyword evidence="7 9" id="KW-1133">Transmembrane helix</keyword>
<comment type="subcellular location">
    <subcellularLocation>
        <location evidence="1 9">Cell membrane</location>
        <topology evidence="1 9">Multi-pass membrane protein</topology>
    </subcellularLocation>
</comment>
<dbReference type="RefSeq" id="WP_036174500.1">
    <property type="nucleotide sequence ID" value="NZ_AVCZ01000009.1"/>
</dbReference>
<evidence type="ECO:0000313" key="11">
    <source>
        <dbReference type="Proteomes" id="UP000030595"/>
    </source>
</evidence>
<dbReference type="GO" id="GO:0015420">
    <property type="term" value="F:ABC-type vitamin B12 transporter activity"/>
    <property type="evidence" value="ECO:0007669"/>
    <property type="project" value="UniProtKB-UniRule"/>
</dbReference>
<keyword evidence="4 9" id="KW-1003">Cell membrane</keyword>
<evidence type="ECO:0000256" key="1">
    <source>
        <dbReference type="ARBA" id="ARBA00004651"/>
    </source>
</evidence>